<dbReference type="EMBL" id="WOWC01000001">
    <property type="protein sequence ID" value="NLV03846.1"/>
    <property type="molecule type" value="Genomic_DNA"/>
</dbReference>
<accession>A0A847TTA6</accession>
<protein>
    <submittedName>
        <fullName evidence="1">Uncharacterized protein</fullName>
    </submittedName>
</protein>
<reference evidence="1" key="1">
    <citation type="submission" date="2019-12" db="EMBL/GenBank/DDBJ databases">
        <title>Haloferax alexandrinus strain pws11.</title>
        <authorList>
            <person name="Verma D.K."/>
            <person name="Gopal K."/>
            <person name="Prasad E.S."/>
        </authorList>
    </citation>
    <scope>NUCLEOTIDE SEQUENCE</scope>
    <source>
        <strain evidence="1">Pws11</strain>
    </source>
</reference>
<dbReference type="Proteomes" id="UP000619835">
    <property type="component" value="Unassembled WGS sequence"/>
</dbReference>
<dbReference type="AlphaFoldDB" id="A0A847TTA6"/>
<sequence>MLGIEDAARLLAKGDVFSSYFSPNVDLITTSTIHDQPLGELRWTYEETVVRAVGSQYHIPTDYWVYGDMEPEARKANIRAMMQGTKWFSHQLADTSTKIIPLVSGVNREEREICYQTFDELDASYCAVYGAQYFGGSMGDGINKLNNYIRNIVSEYPVEGVMLIGLQSADYLQRLPPEVVAAAGQRWIYQSGLRELSIEETRNQFGQWKQLPESQLGRGIATLGSFTASNEVTA</sequence>
<evidence type="ECO:0000313" key="1">
    <source>
        <dbReference type="EMBL" id="NLV03846.1"/>
    </source>
</evidence>
<comment type="caution">
    <text evidence="1">The sequence shown here is derived from an EMBL/GenBank/DDBJ whole genome shotgun (WGS) entry which is preliminary data.</text>
</comment>
<gene>
    <name evidence="1" type="ORF">GOC85_14860</name>
</gene>
<name>A0A847TTA6_HALVO</name>
<evidence type="ECO:0000313" key="2">
    <source>
        <dbReference type="Proteomes" id="UP000619835"/>
    </source>
</evidence>
<proteinExistence type="predicted"/>
<organism evidence="1 2">
    <name type="scientific">Haloferax volcanii</name>
    <name type="common">Halobacterium volcanii</name>
    <dbReference type="NCBI Taxonomy" id="2246"/>
    <lineage>
        <taxon>Archaea</taxon>
        <taxon>Methanobacteriati</taxon>
        <taxon>Methanobacteriota</taxon>
        <taxon>Stenosarchaea group</taxon>
        <taxon>Halobacteria</taxon>
        <taxon>Halobacteriales</taxon>
        <taxon>Haloferacaceae</taxon>
        <taxon>Haloferax</taxon>
    </lineage>
</organism>